<dbReference type="Gene3D" id="3.40.5.60">
    <property type="match status" value="1"/>
</dbReference>
<dbReference type="InterPro" id="IPR038749">
    <property type="entry name" value="Sld5_GINS_A"/>
</dbReference>
<keyword evidence="4 6" id="KW-0235">DNA replication</keyword>
<dbReference type="InterPro" id="IPR021151">
    <property type="entry name" value="GINS_A"/>
</dbReference>
<comment type="subcellular location">
    <subcellularLocation>
        <location evidence="1 6">Nucleus</location>
    </subcellularLocation>
</comment>
<comment type="function">
    <text evidence="6">The GINS complex plays an essential role in the initiation of DNA replication.</text>
</comment>
<dbReference type="Pfam" id="PF05916">
    <property type="entry name" value="Sld5"/>
    <property type="match status" value="1"/>
</dbReference>
<evidence type="ECO:0000256" key="5">
    <source>
        <dbReference type="ARBA" id="ARBA00023242"/>
    </source>
</evidence>
<dbReference type="PANTHER" id="PTHR21206:SF0">
    <property type="entry name" value="DNA REPLICATION COMPLEX GINS PROTEIN SLD5"/>
    <property type="match status" value="1"/>
</dbReference>
<dbReference type="CDD" id="cd11711">
    <property type="entry name" value="GINS_A_Sld5"/>
    <property type="match status" value="1"/>
</dbReference>
<dbReference type="GO" id="GO:0000727">
    <property type="term" value="P:double-strand break repair via break-induced replication"/>
    <property type="evidence" value="ECO:0007669"/>
    <property type="project" value="TreeGrafter"/>
</dbReference>
<proteinExistence type="inferred from homology"/>
<dbReference type="RefSeq" id="XP_024083291.1">
    <property type="nucleotide sequence ID" value="XM_024227523.1"/>
</dbReference>
<protein>
    <recommendedName>
        <fullName evidence="3 6">DNA replication complex GINS protein SLD5</fullName>
    </recommendedName>
</protein>
<dbReference type="AlphaFoldDB" id="A0A8I6SQW0"/>
<dbReference type="Pfam" id="PF16922">
    <property type="entry name" value="SLD5_C"/>
    <property type="match status" value="1"/>
</dbReference>
<dbReference type="SUPFAM" id="SSF160059">
    <property type="entry name" value="PriA/YqbF domain"/>
    <property type="match status" value="1"/>
</dbReference>
<keyword evidence="5 6" id="KW-0539">Nucleus</keyword>
<dbReference type="EnsemblMetazoa" id="XM_024227523.1">
    <property type="protein sequence ID" value="XP_024083291.1"/>
    <property type="gene ID" value="LOC106667848"/>
</dbReference>
<dbReference type="PANTHER" id="PTHR21206">
    <property type="entry name" value="SLD5 PROTEIN"/>
    <property type="match status" value="1"/>
</dbReference>
<keyword evidence="10" id="KW-1185">Reference proteome</keyword>
<evidence type="ECO:0000259" key="8">
    <source>
        <dbReference type="Pfam" id="PF16922"/>
    </source>
</evidence>
<dbReference type="Proteomes" id="UP000494040">
    <property type="component" value="Unassembled WGS sequence"/>
</dbReference>
<organism evidence="9 10">
    <name type="scientific">Cimex lectularius</name>
    <name type="common">Bed bug</name>
    <name type="synonym">Acanthia lectularia</name>
    <dbReference type="NCBI Taxonomy" id="79782"/>
    <lineage>
        <taxon>Eukaryota</taxon>
        <taxon>Metazoa</taxon>
        <taxon>Ecdysozoa</taxon>
        <taxon>Arthropoda</taxon>
        <taxon>Hexapoda</taxon>
        <taxon>Insecta</taxon>
        <taxon>Pterygota</taxon>
        <taxon>Neoptera</taxon>
        <taxon>Paraneoptera</taxon>
        <taxon>Hemiptera</taxon>
        <taxon>Heteroptera</taxon>
        <taxon>Panheteroptera</taxon>
        <taxon>Cimicomorpha</taxon>
        <taxon>Cimicidae</taxon>
        <taxon>Cimex</taxon>
    </lineage>
</organism>
<name>A0A8I6SQW0_CIMLE</name>
<evidence type="ECO:0000259" key="7">
    <source>
        <dbReference type="Pfam" id="PF05916"/>
    </source>
</evidence>
<dbReference type="CDD" id="cd21692">
    <property type="entry name" value="GINS_B_Sld5"/>
    <property type="match status" value="1"/>
</dbReference>
<dbReference type="OMA" id="ILETAWI"/>
<evidence type="ECO:0000313" key="10">
    <source>
        <dbReference type="Proteomes" id="UP000494040"/>
    </source>
</evidence>
<evidence type="ECO:0000256" key="1">
    <source>
        <dbReference type="ARBA" id="ARBA00004123"/>
    </source>
</evidence>
<evidence type="ECO:0000256" key="4">
    <source>
        <dbReference type="ARBA" id="ARBA00022705"/>
    </source>
</evidence>
<dbReference type="GO" id="GO:0006261">
    <property type="term" value="P:DNA-templated DNA replication"/>
    <property type="evidence" value="ECO:0007669"/>
    <property type="project" value="InterPro"/>
</dbReference>
<dbReference type="InterPro" id="IPR008591">
    <property type="entry name" value="GINS_Sld5"/>
</dbReference>
<dbReference type="GO" id="GO:0000811">
    <property type="term" value="C:GINS complex"/>
    <property type="evidence" value="ECO:0007669"/>
    <property type="project" value="UniProtKB-UniRule"/>
</dbReference>
<dbReference type="SUPFAM" id="SSF158573">
    <property type="entry name" value="GINS helical bundle-like"/>
    <property type="match status" value="1"/>
</dbReference>
<reference evidence="9" key="1">
    <citation type="submission" date="2022-01" db="UniProtKB">
        <authorList>
            <consortium name="EnsemblMetazoa"/>
        </authorList>
    </citation>
    <scope>IDENTIFICATION</scope>
</reference>
<evidence type="ECO:0000256" key="6">
    <source>
        <dbReference type="PIRNR" id="PIRNR007764"/>
    </source>
</evidence>
<evidence type="ECO:0000256" key="2">
    <source>
        <dbReference type="ARBA" id="ARBA00008187"/>
    </source>
</evidence>
<comment type="similarity">
    <text evidence="2 6">Belongs to the GINS4/SLD5 family.</text>
</comment>
<dbReference type="InterPro" id="IPR031633">
    <property type="entry name" value="SLD5_C"/>
</dbReference>
<evidence type="ECO:0000313" key="9">
    <source>
        <dbReference type="EnsemblMetazoa" id="XP_024083291.1"/>
    </source>
</evidence>
<evidence type="ECO:0000256" key="3">
    <source>
        <dbReference type="ARBA" id="ARBA00014804"/>
    </source>
</evidence>
<sequence>MADIEEMFLGEEEDEEVMTAKAVLNVINEAWSNEKLSPELLPHKAEFVEVMIEQVEQMEENVKGLDPTDLRSLIHRHELERIKFLLRSYLRTRLSKIETYSMWLYRNPDSLSPQEAVYLKEYLTLSVNPLKAMCERMPGPVGQLNPNQMEIAPDFETHVFIKSKEDLNEAIIIQNNLREDEVTIGKDSQHIIPYISIRDHVKSSKISLI</sequence>
<dbReference type="OrthoDB" id="338231at2759"/>
<dbReference type="GeneID" id="106667848"/>
<accession>A0A8I6SQW0</accession>
<feature type="domain" description="DNA replication complex GINS protein SLD5 C-terminal" evidence="8">
    <location>
        <begin position="153"/>
        <end position="209"/>
    </location>
</feature>
<dbReference type="InterPro" id="IPR036224">
    <property type="entry name" value="GINS_bundle-like_dom_sf"/>
</dbReference>
<dbReference type="Gene3D" id="1.20.58.1030">
    <property type="match status" value="1"/>
</dbReference>
<feature type="domain" description="GINS subunit" evidence="7">
    <location>
        <begin position="61"/>
        <end position="130"/>
    </location>
</feature>
<dbReference type="PIRSF" id="PIRSF007764">
    <property type="entry name" value="Sld5"/>
    <property type="match status" value="1"/>
</dbReference>